<reference evidence="6 7" key="1">
    <citation type="submission" date="2021-07" db="EMBL/GenBank/DDBJ databases">
        <title>Whole genome sequencing of non-tuberculosis mycobacteria type-strains.</title>
        <authorList>
            <person name="Igarashi Y."/>
            <person name="Osugi A."/>
            <person name="Mitarai S."/>
        </authorList>
    </citation>
    <scope>NUCLEOTIDE SEQUENCE [LARGE SCALE GENOMIC DNA]</scope>
    <source>
        <strain evidence="6 7">JCM 16370</strain>
        <plasmid evidence="6 7">unnamed1</plasmid>
    </source>
</reference>
<dbReference type="SMART" id="SM00857">
    <property type="entry name" value="Resolvase"/>
    <property type="match status" value="1"/>
</dbReference>
<dbReference type="PROSITE" id="PS51736">
    <property type="entry name" value="RECOMBINASES_3"/>
    <property type="match status" value="1"/>
</dbReference>
<dbReference type="CDD" id="cd03768">
    <property type="entry name" value="SR_ResInv"/>
    <property type="match status" value="1"/>
</dbReference>
<keyword evidence="2" id="KW-0238">DNA-binding</keyword>
<evidence type="ECO:0000256" key="1">
    <source>
        <dbReference type="ARBA" id="ARBA00022908"/>
    </source>
</evidence>
<keyword evidence="1" id="KW-0229">DNA integration</keyword>
<evidence type="ECO:0000313" key="6">
    <source>
        <dbReference type="EMBL" id="QYL20215.1"/>
    </source>
</evidence>
<dbReference type="InterPro" id="IPR050639">
    <property type="entry name" value="SSR_resolvase"/>
</dbReference>
<name>A0ABX8VR04_9MYCO</name>
<evidence type="ECO:0000313" key="7">
    <source>
        <dbReference type="Proteomes" id="UP000825367"/>
    </source>
</evidence>
<organism evidence="6 7">
    <name type="scientific">Mycolicibacterium pallens</name>
    <dbReference type="NCBI Taxonomy" id="370524"/>
    <lineage>
        <taxon>Bacteria</taxon>
        <taxon>Bacillati</taxon>
        <taxon>Actinomycetota</taxon>
        <taxon>Actinomycetes</taxon>
        <taxon>Mycobacteriales</taxon>
        <taxon>Mycobacteriaceae</taxon>
        <taxon>Mycolicibacterium</taxon>
    </lineage>
</organism>
<evidence type="ECO:0000256" key="4">
    <source>
        <dbReference type="PROSITE-ProRule" id="PRU10137"/>
    </source>
</evidence>
<dbReference type="PROSITE" id="PS00397">
    <property type="entry name" value="RECOMBINASES_1"/>
    <property type="match status" value="1"/>
</dbReference>
<dbReference type="Proteomes" id="UP000825367">
    <property type="component" value="Plasmid unnamed1"/>
</dbReference>
<dbReference type="SUPFAM" id="SSF53041">
    <property type="entry name" value="Resolvase-like"/>
    <property type="match status" value="1"/>
</dbReference>
<keyword evidence="7" id="KW-1185">Reference proteome</keyword>
<accession>A0ABX8VR04</accession>
<gene>
    <name evidence="6" type="ORF">K0O64_29560</name>
</gene>
<proteinExistence type="predicted"/>
<protein>
    <submittedName>
        <fullName evidence="6">Recombinase family protein</fullName>
    </submittedName>
</protein>
<evidence type="ECO:0000259" key="5">
    <source>
        <dbReference type="PROSITE" id="PS51736"/>
    </source>
</evidence>
<dbReference type="RefSeq" id="WP_220046550.1">
    <property type="nucleotide sequence ID" value="NZ_CP080334.1"/>
</dbReference>
<dbReference type="PANTHER" id="PTHR30461:SF2">
    <property type="entry name" value="SERINE RECOMBINASE PINE-RELATED"/>
    <property type="match status" value="1"/>
</dbReference>
<evidence type="ECO:0000256" key="2">
    <source>
        <dbReference type="ARBA" id="ARBA00023125"/>
    </source>
</evidence>
<dbReference type="Pfam" id="PF00239">
    <property type="entry name" value="Resolvase"/>
    <property type="match status" value="1"/>
</dbReference>
<dbReference type="PROSITE" id="PS00398">
    <property type="entry name" value="RECOMBINASES_2"/>
    <property type="match status" value="1"/>
</dbReference>
<dbReference type="PANTHER" id="PTHR30461">
    <property type="entry name" value="DNA-INVERTASE FROM LAMBDOID PROPHAGE"/>
    <property type="match status" value="1"/>
</dbReference>
<dbReference type="InterPro" id="IPR006119">
    <property type="entry name" value="Resolv_N"/>
</dbReference>
<feature type="active site" description="O-(5'-phospho-DNA)-serine intermediate" evidence="4">
    <location>
        <position position="11"/>
    </location>
</feature>
<dbReference type="Gene3D" id="3.40.50.1390">
    <property type="entry name" value="Resolvase, N-terminal catalytic domain"/>
    <property type="match status" value="1"/>
</dbReference>
<dbReference type="InterPro" id="IPR036162">
    <property type="entry name" value="Resolvase-like_N_sf"/>
</dbReference>
<keyword evidence="6" id="KW-0614">Plasmid</keyword>
<sequence>MDRLLGYARVSTSDQNIGSQVDALEATGCIQVWTDVASGARARRPGLDDLLAEAQPGDTLVVTRLDRLGRSLPHLLGLVEELAPRSVGLRSLAEQIDTTSATGVVPVTGRALIVAEGVVAGQSDEVGGAGFGVPGFWRCR</sequence>
<geneLocation type="plasmid" evidence="6 7">
    <name>unnamed1</name>
</geneLocation>
<dbReference type="InterPro" id="IPR006118">
    <property type="entry name" value="Recombinase_CS"/>
</dbReference>
<feature type="domain" description="Resolvase/invertase-type recombinase catalytic" evidence="5">
    <location>
        <begin position="3"/>
        <end position="140"/>
    </location>
</feature>
<dbReference type="EMBL" id="CP080334">
    <property type="protein sequence ID" value="QYL20215.1"/>
    <property type="molecule type" value="Genomic_DNA"/>
</dbReference>
<keyword evidence="3" id="KW-0233">DNA recombination</keyword>
<evidence type="ECO:0000256" key="3">
    <source>
        <dbReference type="ARBA" id="ARBA00023172"/>
    </source>
</evidence>